<dbReference type="CDD" id="cd00405">
    <property type="entry name" value="PRAI"/>
    <property type="match status" value="1"/>
</dbReference>
<dbReference type="InterPro" id="IPR013785">
    <property type="entry name" value="Aldolase_TIM"/>
</dbReference>
<dbReference type="GO" id="GO:0000162">
    <property type="term" value="P:L-tryptophan biosynthetic process"/>
    <property type="evidence" value="ECO:0007669"/>
    <property type="project" value="UniProtKB-UniRule"/>
</dbReference>
<evidence type="ECO:0000256" key="2">
    <source>
        <dbReference type="ARBA" id="ARBA00004664"/>
    </source>
</evidence>
<dbReference type="EMBL" id="FTOE01000015">
    <property type="protein sequence ID" value="SIT10149.1"/>
    <property type="molecule type" value="Genomic_DNA"/>
</dbReference>
<keyword evidence="8 10" id="KW-0057">Aromatic amino acid biosynthesis</keyword>
<dbReference type="PANTHER" id="PTHR42894:SF1">
    <property type="entry name" value="N-(5'-PHOSPHORIBOSYL)ANTHRANILATE ISOMERASE"/>
    <property type="match status" value="1"/>
</dbReference>
<keyword evidence="13" id="KW-1185">Reference proteome</keyword>
<keyword evidence="6 10" id="KW-0028">Amino-acid biosynthesis</keyword>
<dbReference type="Pfam" id="PF00697">
    <property type="entry name" value="PRAI"/>
    <property type="match status" value="1"/>
</dbReference>
<evidence type="ECO:0000259" key="11">
    <source>
        <dbReference type="Pfam" id="PF00697"/>
    </source>
</evidence>
<keyword evidence="9 10" id="KW-0413">Isomerase</keyword>
<dbReference type="SUPFAM" id="SSF51366">
    <property type="entry name" value="Ribulose-phoshate binding barrel"/>
    <property type="match status" value="1"/>
</dbReference>
<dbReference type="GO" id="GO:0004640">
    <property type="term" value="F:phosphoribosylanthranilate isomerase activity"/>
    <property type="evidence" value="ECO:0007669"/>
    <property type="project" value="UniProtKB-UniRule"/>
</dbReference>
<comment type="catalytic activity">
    <reaction evidence="1 10">
        <text>N-(5-phospho-beta-D-ribosyl)anthranilate = 1-(2-carboxyphenylamino)-1-deoxy-D-ribulose 5-phosphate</text>
        <dbReference type="Rhea" id="RHEA:21540"/>
        <dbReference type="ChEBI" id="CHEBI:18277"/>
        <dbReference type="ChEBI" id="CHEBI:58613"/>
        <dbReference type="EC" id="5.3.1.24"/>
    </reaction>
</comment>
<dbReference type="Gene3D" id="3.20.20.70">
    <property type="entry name" value="Aldolase class I"/>
    <property type="match status" value="1"/>
</dbReference>
<dbReference type="OrthoDB" id="9796196at2"/>
<gene>
    <name evidence="10" type="primary">trpF</name>
    <name evidence="12" type="ORF">SAMN05421760_11516</name>
</gene>
<organism evidence="12 13">
    <name type="scientific">Neptunomonas antarctica</name>
    <dbReference type="NCBI Taxonomy" id="619304"/>
    <lineage>
        <taxon>Bacteria</taxon>
        <taxon>Pseudomonadati</taxon>
        <taxon>Pseudomonadota</taxon>
        <taxon>Gammaproteobacteria</taxon>
        <taxon>Oceanospirillales</taxon>
        <taxon>Oceanospirillaceae</taxon>
        <taxon>Neptunomonas</taxon>
    </lineage>
</organism>
<evidence type="ECO:0000256" key="1">
    <source>
        <dbReference type="ARBA" id="ARBA00001164"/>
    </source>
</evidence>
<dbReference type="NCBIfam" id="NF002298">
    <property type="entry name" value="PRK01222.1-4"/>
    <property type="match status" value="1"/>
</dbReference>
<evidence type="ECO:0000256" key="6">
    <source>
        <dbReference type="ARBA" id="ARBA00022605"/>
    </source>
</evidence>
<dbReference type="PANTHER" id="PTHR42894">
    <property type="entry name" value="N-(5'-PHOSPHORIBOSYL)ANTHRANILATE ISOMERASE"/>
    <property type="match status" value="1"/>
</dbReference>
<evidence type="ECO:0000256" key="3">
    <source>
        <dbReference type="ARBA" id="ARBA00007571"/>
    </source>
</evidence>
<dbReference type="InterPro" id="IPR044643">
    <property type="entry name" value="TrpF_fam"/>
</dbReference>
<sequence>MAVRVKICGITRVEDAQIAVAAGAHSLGFVFYEPSPRYIDPCVAAEIISAIPPFVTTTALFVDADPTYVREVITLTKIDLLQFHGEEPPVYCEQFDRPYIKALRMKPGIDLIQQAKYYAAARAILLDAYKPGIPGGTGESFEWSMIPDSLRPHIILAGGLTPGNVAQAIQKVMPYAVDISGGVEASRGIKDIHKIKCFFEEVARANNN</sequence>
<dbReference type="AlphaFoldDB" id="A0A1N7PIG0"/>
<dbReference type="InterPro" id="IPR011060">
    <property type="entry name" value="RibuloseP-bd_barrel"/>
</dbReference>
<evidence type="ECO:0000256" key="10">
    <source>
        <dbReference type="HAMAP-Rule" id="MF_00135"/>
    </source>
</evidence>
<evidence type="ECO:0000256" key="9">
    <source>
        <dbReference type="ARBA" id="ARBA00023235"/>
    </source>
</evidence>
<dbReference type="EC" id="5.3.1.24" evidence="4 10"/>
<dbReference type="InterPro" id="IPR001240">
    <property type="entry name" value="PRAI_dom"/>
</dbReference>
<comment type="similarity">
    <text evidence="3 10">Belongs to the TrpF family.</text>
</comment>
<evidence type="ECO:0000256" key="5">
    <source>
        <dbReference type="ARBA" id="ARBA00022272"/>
    </source>
</evidence>
<protein>
    <recommendedName>
        <fullName evidence="5 10">N-(5'-phosphoribosyl)anthranilate isomerase</fullName>
        <shortName evidence="10">PRAI</shortName>
        <ecNumber evidence="4 10">5.3.1.24</ecNumber>
    </recommendedName>
</protein>
<dbReference type="STRING" id="619304.SAMN05421760_11516"/>
<dbReference type="UniPathway" id="UPA00035">
    <property type="reaction ID" value="UER00042"/>
</dbReference>
<dbReference type="FunFam" id="3.20.20.70:FF:000075">
    <property type="entry name" value="Tryptophan biosynthesis protein TRP1"/>
    <property type="match status" value="1"/>
</dbReference>
<evidence type="ECO:0000313" key="13">
    <source>
        <dbReference type="Proteomes" id="UP000185999"/>
    </source>
</evidence>
<evidence type="ECO:0000313" key="12">
    <source>
        <dbReference type="EMBL" id="SIT10149.1"/>
    </source>
</evidence>
<feature type="domain" description="N-(5'phosphoribosyl) anthranilate isomerase (PRAI)" evidence="11">
    <location>
        <begin position="5"/>
        <end position="200"/>
    </location>
</feature>
<accession>A0A1N7PIG0</accession>
<evidence type="ECO:0000256" key="4">
    <source>
        <dbReference type="ARBA" id="ARBA00012572"/>
    </source>
</evidence>
<proteinExistence type="inferred from homology"/>
<dbReference type="HAMAP" id="MF_00135">
    <property type="entry name" value="PRAI"/>
    <property type="match status" value="1"/>
</dbReference>
<comment type="pathway">
    <text evidence="2 10">Amino-acid biosynthesis; L-tryptophan biosynthesis; L-tryptophan from chorismate: step 3/5.</text>
</comment>
<evidence type="ECO:0000256" key="7">
    <source>
        <dbReference type="ARBA" id="ARBA00022822"/>
    </source>
</evidence>
<name>A0A1N7PIG0_9GAMM</name>
<reference evidence="13" key="1">
    <citation type="submission" date="2017-01" db="EMBL/GenBank/DDBJ databases">
        <authorList>
            <person name="Varghese N."/>
            <person name="Submissions S."/>
        </authorList>
    </citation>
    <scope>NUCLEOTIDE SEQUENCE [LARGE SCALE GENOMIC DNA]</scope>
    <source>
        <strain evidence="13">DSM 22306</strain>
    </source>
</reference>
<evidence type="ECO:0000256" key="8">
    <source>
        <dbReference type="ARBA" id="ARBA00023141"/>
    </source>
</evidence>
<dbReference type="RefSeq" id="WP_054342225.1">
    <property type="nucleotide sequence ID" value="NZ_FTOE01000015.1"/>
</dbReference>
<keyword evidence="7 10" id="KW-0822">Tryptophan biosynthesis</keyword>
<dbReference type="Proteomes" id="UP000185999">
    <property type="component" value="Unassembled WGS sequence"/>
</dbReference>